<dbReference type="AlphaFoldDB" id="A0AAX1ECU4"/>
<protein>
    <submittedName>
        <fullName evidence="2">GNAT family N-acetyltransferase</fullName>
    </submittedName>
</protein>
<name>A0AAX1ECU4_9GAMM</name>
<dbReference type="InterPro" id="IPR000182">
    <property type="entry name" value="GNAT_dom"/>
</dbReference>
<dbReference type="Gene3D" id="3.40.630.30">
    <property type="match status" value="1"/>
</dbReference>
<evidence type="ECO:0000313" key="2">
    <source>
        <dbReference type="EMBL" id="QBR82889.1"/>
    </source>
</evidence>
<dbReference type="PANTHER" id="PTHR13355:SF15">
    <property type="entry name" value="GCN5-RELATED N-ACETYLTRANSFERASE 3, CHLOROPLASTIC"/>
    <property type="match status" value="1"/>
</dbReference>
<dbReference type="PANTHER" id="PTHR13355">
    <property type="entry name" value="GLUCOSAMINE 6-PHOSPHATE N-ACETYLTRANSFERASE"/>
    <property type="match status" value="1"/>
</dbReference>
<dbReference type="CDD" id="cd04301">
    <property type="entry name" value="NAT_SF"/>
    <property type="match status" value="1"/>
</dbReference>
<dbReference type="InterPro" id="IPR039143">
    <property type="entry name" value="GNPNAT1-like"/>
</dbReference>
<dbReference type="PROSITE" id="PS51186">
    <property type="entry name" value="GNAT"/>
    <property type="match status" value="1"/>
</dbReference>
<feature type="domain" description="N-acetyltransferase" evidence="1">
    <location>
        <begin position="34"/>
        <end position="172"/>
    </location>
</feature>
<evidence type="ECO:0000313" key="3">
    <source>
        <dbReference type="Proteomes" id="UP000295517"/>
    </source>
</evidence>
<gene>
    <name evidence="2" type="ORF">E3983_00050</name>
</gene>
<dbReference type="GO" id="GO:0008080">
    <property type="term" value="F:N-acetyltransferase activity"/>
    <property type="evidence" value="ECO:0007669"/>
    <property type="project" value="TreeGrafter"/>
</dbReference>
<dbReference type="Pfam" id="PF00583">
    <property type="entry name" value="Acetyltransf_1"/>
    <property type="match status" value="1"/>
</dbReference>
<dbReference type="Proteomes" id="UP000295517">
    <property type="component" value="Chromosome"/>
</dbReference>
<reference evidence="2 3" key="1">
    <citation type="submission" date="2019-03" db="EMBL/GenBank/DDBJ databases">
        <title>Diverse conjugative elements silence natural transformation in Legionella species.</title>
        <authorList>
            <person name="Durieux I."/>
            <person name="Ginevra C."/>
            <person name="Attaiech L."/>
            <person name="Picq K."/>
            <person name="Juan P.A."/>
            <person name="Jarraud S."/>
            <person name="Charpentier X."/>
        </authorList>
    </citation>
    <scope>NUCLEOTIDE SEQUENCE [LARGE SCALE GENOMIC DNA]</scope>
    <source>
        <strain evidence="2 3">HL-0427-4011</strain>
    </source>
</reference>
<organism evidence="2 3">
    <name type="scientific">Legionella israelensis</name>
    <dbReference type="NCBI Taxonomy" id="454"/>
    <lineage>
        <taxon>Bacteria</taxon>
        <taxon>Pseudomonadati</taxon>
        <taxon>Pseudomonadota</taxon>
        <taxon>Gammaproteobacteria</taxon>
        <taxon>Legionellales</taxon>
        <taxon>Legionellaceae</taxon>
        <taxon>Legionella</taxon>
    </lineage>
</organism>
<proteinExistence type="predicted"/>
<dbReference type="RefSeq" id="WP_135059407.1">
    <property type="nucleotide sequence ID" value="NZ_CP038254.1"/>
</dbReference>
<accession>A0AAX1ECU4</accession>
<evidence type="ECO:0000259" key="1">
    <source>
        <dbReference type="PROSITE" id="PS51186"/>
    </source>
</evidence>
<sequence>MIHFDDITSKTVDLYSILSKSLRKSLARTEFTIQVIEEADSEIQEANLLIEEVFPSGEAEEYKPSYVLGSNENGLCLACLKRGILLGCISVSFDLEEKAVAIHSLAIDPKYRAQKLGSVLLLSLHDVCHELGIQSMSLISSEQGKGFYQSFGFKEMALQSYETRLPFSKRVVRKKISDFNHIHGKDKALPEDERIRKKHTREDKSEYSTTFFNRHKRHKQSKKEANTSSAVEVVNPFY</sequence>
<dbReference type="EMBL" id="CP038254">
    <property type="protein sequence ID" value="QBR82889.1"/>
    <property type="molecule type" value="Genomic_DNA"/>
</dbReference>
<dbReference type="SUPFAM" id="SSF55729">
    <property type="entry name" value="Acyl-CoA N-acyltransferases (Nat)"/>
    <property type="match status" value="1"/>
</dbReference>
<dbReference type="InterPro" id="IPR016181">
    <property type="entry name" value="Acyl_CoA_acyltransferase"/>
</dbReference>